<dbReference type="OrthoDB" id="6910977at2759"/>
<dbReference type="Gene3D" id="3.30.160.60">
    <property type="entry name" value="Classic Zinc Finger"/>
    <property type="match status" value="1"/>
</dbReference>
<feature type="domain" description="C2H2-type" evidence="6">
    <location>
        <begin position="301"/>
        <end position="322"/>
    </location>
</feature>
<dbReference type="SUPFAM" id="SSF57667">
    <property type="entry name" value="beta-beta-alpha zinc fingers"/>
    <property type="match status" value="1"/>
</dbReference>
<evidence type="ECO:0000256" key="3">
    <source>
        <dbReference type="ARBA" id="ARBA00022771"/>
    </source>
</evidence>
<proteinExistence type="predicted"/>
<dbReference type="GO" id="GO:0000981">
    <property type="term" value="F:DNA-binding transcription factor activity, RNA polymerase II-specific"/>
    <property type="evidence" value="ECO:0007669"/>
    <property type="project" value="TreeGrafter"/>
</dbReference>
<keyword evidence="8" id="KW-1185">Reference proteome</keyword>
<dbReference type="Pfam" id="PF00096">
    <property type="entry name" value="zf-C2H2"/>
    <property type="match status" value="1"/>
</dbReference>
<evidence type="ECO:0000313" key="7">
    <source>
        <dbReference type="EMBL" id="QKX53071.1"/>
    </source>
</evidence>
<dbReference type="PROSITE" id="PS50157">
    <property type="entry name" value="ZINC_FINGER_C2H2_2"/>
    <property type="match status" value="2"/>
</dbReference>
<evidence type="ECO:0000313" key="8">
    <source>
        <dbReference type="Proteomes" id="UP000509510"/>
    </source>
</evidence>
<dbReference type="SMART" id="SM00355">
    <property type="entry name" value="ZnF_C2H2"/>
    <property type="match status" value="2"/>
</dbReference>
<keyword evidence="3 5" id="KW-0863">Zinc-finger</keyword>
<organism evidence="7 8">
    <name type="scientific">Talaromyces rugulosus</name>
    <name type="common">Penicillium rugulosum</name>
    <dbReference type="NCBI Taxonomy" id="121627"/>
    <lineage>
        <taxon>Eukaryota</taxon>
        <taxon>Fungi</taxon>
        <taxon>Dikarya</taxon>
        <taxon>Ascomycota</taxon>
        <taxon>Pezizomycotina</taxon>
        <taxon>Eurotiomycetes</taxon>
        <taxon>Eurotiomycetidae</taxon>
        <taxon>Eurotiales</taxon>
        <taxon>Trichocomaceae</taxon>
        <taxon>Talaromyces</taxon>
        <taxon>Talaromyces sect. Islandici</taxon>
    </lineage>
</organism>
<dbReference type="GO" id="GO:0008270">
    <property type="term" value="F:zinc ion binding"/>
    <property type="evidence" value="ECO:0007669"/>
    <property type="project" value="UniProtKB-KW"/>
</dbReference>
<feature type="domain" description="C2H2-type" evidence="6">
    <location>
        <begin position="271"/>
        <end position="298"/>
    </location>
</feature>
<dbReference type="EMBL" id="CP055898">
    <property type="protein sequence ID" value="QKX53071.1"/>
    <property type="molecule type" value="Genomic_DNA"/>
</dbReference>
<dbReference type="Proteomes" id="UP000509510">
    <property type="component" value="Chromosome I"/>
</dbReference>
<name>A0A7H8QHR8_TALRU</name>
<evidence type="ECO:0000256" key="4">
    <source>
        <dbReference type="ARBA" id="ARBA00022833"/>
    </source>
</evidence>
<dbReference type="RefSeq" id="XP_035339250.1">
    <property type="nucleotide sequence ID" value="XM_035483357.1"/>
</dbReference>
<reference evidence="8" key="1">
    <citation type="submission" date="2020-06" db="EMBL/GenBank/DDBJ databases">
        <title>A chromosome-scale genome assembly of Talaromyces rugulosus W13939.</title>
        <authorList>
            <person name="Wang B."/>
            <person name="Guo L."/>
            <person name="Ye K."/>
            <person name="Wang L."/>
        </authorList>
    </citation>
    <scope>NUCLEOTIDE SEQUENCE [LARGE SCALE GENOMIC DNA]</scope>
    <source>
        <strain evidence="8">W13939</strain>
    </source>
</reference>
<dbReference type="GeneID" id="55987659"/>
<dbReference type="PANTHER" id="PTHR24408">
    <property type="entry name" value="ZINC FINGER PROTEIN"/>
    <property type="match status" value="1"/>
</dbReference>
<dbReference type="AlphaFoldDB" id="A0A7H8QHR8"/>
<evidence type="ECO:0000256" key="1">
    <source>
        <dbReference type="ARBA" id="ARBA00022723"/>
    </source>
</evidence>
<evidence type="ECO:0000259" key="6">
    <source>
        <dbReference type="PROSITE" id="PS50157"/>
    </source>
</evidence>
<dbReference type="InterPro" id="IPR036236">
    <property type="entry name" value="Znf_C2H2_sf"/>
</dbReference>
<dbReference type="PANTHER" id="PTHR24408:SF34">
    <property type="entry name" value="ZINC FINGER PROTEIN 672-RELATED"/>
    <property type="match status" value="1"/>
</dbReference>
<dbReference type="GO" id="GO:0043565">
    <property type="term" value="F:sequence-specific DNA binding"/>
    <property type="evidence" value="ECO:0007669"/>
    <property type="project" value="TreeGrafter"/>
</dbReference>
<feature type="non-terminal residue" evidence="7">
    <location>
        <position position="1"/>
    </location>
</feature>
<evidence type="ECO:0000256" key="5">
    <source>
        <dbReference type="PROSITE-ProRule" id="PRU00042"/>
    </source>
</evidence>
<accession>A0A7H8QHR8</accession>
<dbReference type="KEGG" id="trg:TRUGW13939_00142"/>
<gene>
    <name evidence="7" type="ORF">TRUGW13939_00142</name>
</gene>
<dbReference type="InterPro" id="IPR013087">
    <property type="entry name" value="Znf_C2H2_type"/>
</dbReference>
<dbReference type="FunFam" id="3.30.160.60:FF:000100">
    <property type="entry name" value="Zinc finger 45-like"/>
    <property type="match status" value="1"/>
</dbReference>
<keyword evidence="4" id="KW-0862">Zinc</keyword>
<evidence type="ECO:0000256" key="2">
    <source>
        <dbReference type="ARBA" id="ARBA00022737"/>
    </source>
</evidence>
<protein>
    <recommendedName>
        <fullName evidence="6">C2H2-type domain-containing protein</fullName>
    </recommendedName>
</protein>
<keyword evidence="1" id="KW-0479">Metal-binding</keyword>
<sequence>MLKHQLPSRNLVPIPLYIAPHPINTMHNTSVTPKQGRQASSETAYGLNDPYLDLTRSASVKMEPQDYSPPTTIGLGIFQNVPAGVPVTQSLSIQNWPNQPVIGTSACFHSAMGAPDYSTLPYFQQQYPSGPVIGQPTMPFSGLVPHDQNSPVYYSSDISARSCDSPIYGEASSWSITPQSQMETPLRYPKQEPHINSPIWEASLSPTRPTLSSTPIALGQQHVDSTVGRVNTKPLDQSPSLDGTESVAESDACLHVSAEGSTSPDPFTSGLCCKICGKRFTRKANCLDHAKRHDPKQRSEFPCHECGKSFGRKTDLKRHFST</sequence>
<keyword evidence="2" id="KW-0677">Repeat</keyword>
<dbReference type="GO" id="GO:0005634">
    <property type="term" value="C:nucleus"/>
    <property type="evidence" value="ECO:0007669"/>
    <property type="project" value="TreeGrafter"/>
</dbReference>